<proteinExistence type="predicted"/>
<reference evidence="2 3" key="1">
    <citation type="submission" date="2020-08" db="EMBL/GenBank/DDBJ databases">
        <title>Genomic Encyclopedia of Type Strains, Phase IV (KMG-IV): sequencing the most valuable type-strain genomes for metagenomic binning, comparative biology and taxonomic classification.</title>
        <authorList>
            <person name="Goeker M."/>
        </authorList>
    </citation>
    <scope>NUCLEOTIDE SEQUENCE [LARGE SCALE GENOMIC DNA]</scope>
    <source>
        <strain evidence="2 3">DSM 40141</strain>
    </source>
</reference>
<feature type="region of interest" description="Disordered" evidence="1">
    <location>
        <begin position="148"/>
        <end position="204"/>
    </location>
</feature>
<organism evidence="2 3">
    <name type="scientific">Streptomyces candidus</name>
    <dbReference type="NCBI Taxonomy" id="67283"/>
    <lineage>
        <taxon>Bacteria</taxon>
        <taxon>Bacillati</taxon>
        <taxon>Actinomycetota</taxon>
        <taxon>Actinomycetes</taxon>
        <taxon>Kitasatosporales</taxon>
        <taxon>Streptomycetaceae</taxon>
        <taxon>Streptomyces</taxon>
    </lineage>
</organism>
<evidence type="ECO:0000313" key="3">
    <source>
        <dbReference type="Proteomes" id="UP000540423"/>
    </source>
</evidence>
<feature type="compositionally biased region" description="Low complexity" evidence="1">
    <location>
        <begin position="161"/>
        <end position="178"/>
    </location>
</feature>
<comment type="caution">
    <text evidence="2">The sequence shown here is derived from an EMBL/GenBank/DDBJ whole genome shotgun (WGS) entry which is preliminary data.</text>
</comment>
<feature type="region of interest" description="Disordered" evidence="1">
    <location>
        <begin position="1"/>
        <end position="53"/>
    </location>
</feature>
<sequence>MRNSRQPPSRPCPDTTGRIHPDTRNPGPRRHAALVARPLHRVQPGHSPTGGREGGCAGHCHGAFGTPPAPVADLCGGSGRDGRPCGEVAPARGEVRGKARGHATETRSDFAVTFRQMPSGERGLTPLQCSCGPSPRFACRVDFPEPPAQTPGFSRSPSACGRGPARSAAPGGASSRPGQVPPGAPLPARPPHGGPLTVCDQAGTLPGTTAHFEATVNRNSGAIPGRSRHCDHTVCGAEVRN</sequence>
<accession>A0A7X0LQZ6</accession>
<feature type="compositionally biased region" description="Pro residues" evidence="1">
    <location>
        <begin position="179"/>
        <end position="193"/>
    </location>
</feature>
<evidence type="ECO:0000256" key="1">
    <source>
        <dbReference type="SAM" id="MobiDB-lite"/>
    </source>
</evidence>
<dbReference type="Proteomes" id="UP000540423">
    <property type="component" value="Unassembled WGS sequence"/>
</dbReference>
<dbReference type="EMBL" id="JACHEM010000008">
    <property type="protein sequence ID" value="MBB6436964.1"/>
    <property type="molecule type" value="Genomic_DNA"/>
</dbReference>
<name>A0A7X0LQZ6_9ACTN</name>
<keyword evidence="3" id="KW-1185">Reference proteome</keyword>
<evidence type="ECO:0000313" key="2">
    <source>
        <dbReference type="EMBL" id="MBB6436964.1"/>
    </source>
</evidence>
<gene>
    <name evidence="2" type="ORF">HNQ79_003439</name>
</gene>
<dbReference type="AlphaFoldDB" id="A0A7X0LQZ6"/>
<protein>
    <submittedName>
        <fullName evidence="2">Uncharacterized protein</fullName>
    </submittedName>
</protein>